<evidence type="ECO:0000313" key="9">
    <source>
        <dbReference type="Proteomes" id="UP000836841"/>
    </source>
</evidence>
<evidence type="ECO:0000256" key="2">
    <source>
        <dbReference type="ARBA" id="ARBA00023015"/>
    </source>
</evidence>
<name>A0AAU9T920_THLAR</name>
<dbReference type="EMBL" id="OU466863">
    <property type="protein sequence ID" value="CAH2079851.1"/>
    <property type="molecule type" value="Genomic_DNA"/>
</dbReference>
<sequence length="174" mass="19951">MLRKASQLSTLCDVQLCVLYYGRDGELIKTWPEDQSKVRDMAERFSKLSHNEKRKKSTNLSQFLNKKLNEERKRSLEKNDNKFSEKVLELEHSLESRLRIFQDKRRLLQTEPDQIQSLAVSYDCVVASRSTEQNQNSPGSDLSPSLINDPLMFDDQSLAASSGCTTHLSPSLNQ</sequence>
<feature type="region of interest" description="Disordered" evidence="6">
    <location>
        <begin position="129"/>
        <end position="148"/>
    </location>
</feature>
<keyword evidence="2" id="KW-0805">Transcription regulation</keyword>
<dbReference type="GO" id="GO:0046983">
    <property type="term" value="F:protein dimerization activity"/>
    <property type="evidence" value="ECO:0007669"/>
    <property type="project" value="InterPro"/>
</dbReference>
<feature type="domain" description="MADS-box" evidence="7">
    <location>
        <begin position="2"/>
        <end position="27"/>
    </location>
</feature>
<dbReference type="Proteomes" id="UP000836841">
    <property type="component" value="Chromosome 7"/>
</dbReference>
<accession>A0AAU9T920</accession>
<evidence type="ECO:0000313" key="8">
    <source>
        <dbReference type="EMBL" id="CAH2079851.1"/>
    </source>
</evidence>
<dbReference type="SUPFAM" id="SSF55455">
    <property type="entry name" value="SRF-like"/>
    <property type="match status" value="1"/>
</dbReference>
<keyword evidence="3" id="KW-0238">DNA-binding</keyword>
<dbReference type="InterPro" id="IPR036879">
    <property type="entry name" value="TF_MADSbox_sf"/>
</dbReference>
<evidence type="ECO:0000256" key="5">
    <source>
        <dbReference type="ARBA" id="ARBA00023242"/>
    </source>
</evidence>
<proteinExistence type="predicted"/>
<dbReference type="GO" id="GO:0005634">
    <property type="term" value="C:nucleus"/>
    <property type="evidence" value="ECO:0007669"/>
    <property type="project" value="UniProtKB-SubCell"/>
</dbReference>
<evidence type="ECO:0000256" key="3">
    <source>
        <dbReference type="ARBA" id="ARBA00023125"/>
    </source>
</evidence>
<evidence type="ECO:0000256" key="6">
    <source>
        <dbReference type="SAM" id="MobiDB-lite"/>
    </source>
</evidence>
<evidence type="ECO:0000256" key="4">
    <source>
        <dbReference type="ARBA" id="ARBA00023163"/>
    </source>
</evidence>
<dbReference type="GO" id="GO:0003677">
    <property type="term" value="F:DNA binding"/>
    <property type="evidence" value="ECO:0007669"/>
    <property type="project" value="UniProtKB-KW"/>
</dbReference>
<gene>
    <name evidence="8" type="ORF">TAV2_LOCUS25656</name>
</gene>
<protein>
    <recommendedName>
        <fullName evidence="7">MADS-box domain-containing protein</fullName>
    </recommendedName>
</protein>
<dbReference type="Gene3D" id="3.40.1810.10">
    <property type="entry name" value="Transcription factor, MADS-box"/>
    <property type="match status" value="1"/>
</dbReference>
<keyword evidence="5" id="KW-0539">Nucleus</keyword>
<dbReference type="Pfam" id="PF00319">
    <property type="entry name" value="SRF-TF"/>
    <property type="match status" value="1"/>
</dbReference>
<dbReference type="AlphaFoldDB" id="A0AAU9T920"/>
<keyword evidence="9" id="KW-1185">Reference proteome</keyword>
<reference evidence="8 9" key="1">
    <citation type="submission" date="2022-03" db="EMBL/GenBank/DDBJ databases">
        <authorList>
            <person name="Nunn A."/>
            <person name="Chopra R."/>
            <person name="Nunn A."/>
            <person name="Contreras Garrido A."/>
        </authorList>
    </citation>
    <scope>NUCLEOTIDE SEQUENCE [LARGE SCALE GENOMIC DNA]</scope>
</reference>
<comment type="subcellular location">
    <subcellularLocation>
        <location evidence="1">Nucleus</location>
    </subcellularLocation>
</comment>
<dbReference type="InterPro" id="IPR002100">
    <property type="entry name" value="TF_MADSbox"/>
</dbReference>
<evidence type="ECO:0000256" key="1">
    <source>
        <dbReference type="ARBA" id="ARBA00004123"/>
    </source>
</evidence>
<feature type="compositionally biased region" description="Polar residues" evidence="6">
    <location>
        <begin position="129"/>
        <end position="146"/>
    </location>
</feature>
<organism evidence="8 9">
    <name type="scientific">Thlaspi arvense</name>
    <name type="common">Field penny-cress</name>
    <dbReference type="NCBI Taxonomy" id="13288"/>
    <lineage>
        <taxon>Eukaryota</taxon>
        <taxon>Viridiplantae</taxon>
        <taxon>Streptophyta</taxon>
        <taxon>Embryophyta</taxon>
        <taxon>Tracheophyta</taxon>
        <taxon>Spermatophyta</taxon>
        <taxon>Magnoliopsida</taxon>
        <taxon>eudicotyledons</taxon>
        <taxon>Gunneridae</taxon>
        <taxon>Pentapetalae</taxon>
        <taxon>rosids</taxon>
        <taxon>malvids</taxon>
        <taxon>Brassicales</taxon>
        <taxon>Brassicaceae</taxon>
        <taxon>Thlaspideae</taxon>
        <taxon>Thlaspi</taxon>
    </lineage>
</organism>
<keyword evidence="4" id="KW-0804">Transcription</keyword>
<evidence type="ECO:0000259" key="7">
    <source>
        <dbReference type="Pfam" id="PF00319"/>
    </source>
</evidence>